<proteinExistence type="predicted"/>
<sequence>MPEPNPSDSDSEVFIRQRTNEDYEDSDNDSVQPRPENDTGTNERDEQIEQQPNSNVNQQIACLMDMVKIMAKDIQGLKELKGAEIRGHDNFNDNQSRRCNPAEVVNHCYSRNVTDHNNGYNKNHSRSSTTMVALHYGVNNIWNQQNEVNSGNQYRGPVYEGQQSIAQNQRGRMTPHYTESSLRQPRTPHIRMPPFDGKEGWETWRAQFEAIANKYGSDEEERLHQLLPRLEGAAVQFVFSKLSRHVLNHYHELLKEIDSRFRVIATPRTFAAKFSRRRQRSGET</sequence>
<protein>
    <submittedName>
        <fullName evidence="2">Uncharacterized protein</fullName>
    </submittedName>
</protein>
<dbReference type="EMBL" id="JAIWYP010000001">
    <property type="protein sequence ID" value="KAH3898431.1"/>
    <property type="molecule type" value="Genomic_DNA"/>
</dbReference>
<reference evidence="2" key="1">
    <citation type="journal article" date="2019" name="bioRxiv">
        <title>The Genome of the Zebra Mussel, Dreissena polymorpha: A Resource for Invasive Species Research.</title>
        <authorList>
            <person name="McCartney M.A."/>
            <person name="Auch B."/>
            <person name="Kono T."/>
            <person name="Mallez S."/>
            <person name="Zhang Y."/>
            <person name="Obille A."/>
            <person name="Becker A."/>
            <person name="Abrahante J.E."/>
            <person name="Garbe J."/>
            <person name="Badalamenti J.P."/>
            <person name="Herman A."/>
            <person name="Mangelson H."/>
            <person name="Liachko I."/>
            <person name="Sullivan S."/>
            <person name="Sone E.D."/>
            <person name="Koren S."/>
            <person name="Silverstein K.A.T."/>
            <person name="Beckman K.B."/>
            <person name="Gohl D.M."/>
        </authorList>
    </citation>
    <scope>NUCLEOTIDE SEQUENCE</scope>
    <source>
        <strain evidence="2">Duluth1</strain>
        <tissue evidence="2">Whole animal</tissue>
    </source>
</reference>
<feature type="region of interest" description="Disordered" evidence="1">
    <location>
        <begin position="167"/>
        <end position="187"/>
    </location>
</feature>
<comment type="caution">
    <text evidence="2">The sequence shown here is derived from an EMBL/GenBank/DDBJ whole genome shotgun (WGS) entry which is preliminary data.</text>
</comment>
<gene>
    <name evidence="2" type="ORF">DPMN_022663</name>
</gene>
<dbReference type="Proteomes" id="UP000828390">
    <property type="component" value="Unassembled WGS sequence"/>
</dbReference>
<name>A0A9D4NNZ2_DREPO</name>
<organism evidence="2 3">
    <name type="scientific">Dreissena polymorpha</name>
    <name type="common">Zebra mussel</name>
    <name type="synonym">Mytilus polymorpha</name>
    <dbReference type="NCBI Taxonomy" id="45954"/>
    <lineage>
        <taxon>Eukaryota</taxon>
        <taxon>Metazoa</taxon>
        <taxon>Spiralia</taxon>
        <taxon>Lophotrochozoa</taxon>
        <taxon>Mollusca</taxon>
        <taxon>Bivalvia</taxon>
        <taxon>Autobranchia</taxon>
        <taxon>Heteroconchia</taxon>
        <taxon>Euheterodonta</taxon>
        <taxon>Imparidentia</taxon>
        <taxon>Neoheterodontei</taxon>
        <taxon>Myida</taxon>
        <taxon>Dreissenoidea</taxon>
        <taxon>Dreissenidae</taxon>
        <taxon>Dreissena</taxon>
    </lineage>
</organism>
<keyword evidence="3" id="KW-1185">Reference proteome</keyword>
<evidence type="ECO:0000313" key="3">
    <source>
        <dbReference type="Proteomes" id="UP000828390"/>
    </source>
</evidence>
<feature type="compositionally biased region" description="Basic and acidic residues" evidence="1">
    <location>
        <begin position="35"/>
        <end position="47"/>
    </location>
</feature>
<evidence type="ECO:0000313" key="2">
    <source>
        <dbReference type="EMBL" id="KAH3898431.1"/>
    </source>
</evidence>
<accession>A0A9D4NNZ2</accession>
<dbReference type="AlphaFoldDB" id="A0A9D4NNZ2"/>
<reference evidence="2" key="2">
    <citation type="submission" date="2020-11" db="EMBL/GenBank/DDBJ databases">
        <authorList>
            <person name="McCartney M.A."/>
            <person name="Auch B."/>
            <person name="Kono T."/>
            <person name="Mallez S."/>
            <person name="Becker A."/>
            <person name="Gohl D.M."/>
            <person name="Silverstein K.A.T."/>
            <person name="Koren S."/>
            <person name="Bechman K.B."/>
            <person name="Herman A."/>
            <person name="Abrahante J.E."/>
            <person name="Garbe J."/>
        </authorList>
    </citation>
    <scope>NUCLEOTIDE SEQUENCE</scope>
    <source>
        <strain evidence="2">Duluth1</strain>
        <tissue evidence="2">Whole animal</tissue>
    </source>
</reference>
<feature type="region of interest" description="Disordered" evidence="1">
    <location>
        <begin position="1"/>
        <end position="56"/>
    </location>
</feature>
<evidence type="ECO:0000256" key="1">
    <source>
        <dbReference type="SAM" id="MobiDB-lite"/>
    </source>
</evidence>
<feature type="compositionally biased region" description="Polar residues" evidence="1">
    <location>
        <begin position="167"/>
        <end position="184"/>
    </location>
</feature>